<dbReference type="Gramene" id="rna22876">
    <property type="protein sequence ID" value="RHN60553.1"/>
    <property type="gene ID" value="gene22876"/>
</dbReference>
<accession>I3SQX6</accession>
<name>G7JKX9_MEDTR</name>
<proteinExistence type="evidence at transcript level"/>
<protein>
    <submittedName>
        <fullName evidence="3">Transmembrane protein, putative</fullName>
    </submittedName>
</protein>
<evidence type="ECO:0000313" key="3">
    <source>
        <dbReference type="EMBL" id="AES88439.2"/>
    </source>
</evidence>
<dbReference type="AlphaFoldDB" id="G7JKX9"/>
<keyword evidence="1 3" id="KW-0812">Transmembrane</keyword>
<organism evidence="3 7">
    <name type="scientific">Medicago truncatula</name>
    <name type="common">Barrel medic</name>
    <name type="synonym">Medicago tribuloides</name>
    <dbReference type="NCBI Taxonomy" id="3880"/>
    <lineage>
        <taxon>Eukaryota</taxon>
        <taxon>Viridiplantae</taxon>
        <taxon>Streptophyta</taxon>
        <taxon>Embryophyta</taxon>
        <taxon>Tracheophyta</taxon>
        <taxon>Spermatophyta</taxon>
        <taxon>Magnoliopsida</taxon>
        <taxon>eudicotyledons</taxon>
        <taxon>Gunneridae</taxon>
        <taxon>Pentapetalae</taxon>
        <taxon>rosids</taxon>
        <taxon>fabids</taxon>
        <taxon>Fabales</taxon>
        <taxon>Fabaceae</taxon>
        <taxon>Papilionoideae</taxon>
        <taxon>50 kb inversion clade</taxon>
        <taxon>NPAAA clade</taxon>
        <taxon>Hologalegina</taxon>
        <taxon>IRL clade</taxon>
        <taxon>Trifolieae</taxon>
        <taxon>Medicago</taxon>
    </lineage>
</organism>
<feature type="transmembrane region" description="Helical" evidence="1">
    <location>
        <begin position="107"/>
        <end position="126"/>
    </location>
</feature>
<dbReference type="EMBL" id="PSQE01000004">
    <property type="protein sequence ID" value="RHN60553.1"/>
    <property type="molecule type" value="Genomic_DNA"/>
</dbReference>
<reference evidence="3 7" key="3">
    <citation type="journal article" date="2014" name="BMC Genomics">
        <title>An improved genome release (version Mt4.0) for the model legume Medicago truncatula.</title>
        <authorList>
            <person name="Tang H."/>
            <person name="Krishnakumar V."/>
            <person name="Bidwell S."/>
            <person name="Rosen B."/>
            <person name="Chan A."/>
            <person name="Zhou S."/>
            <person name="Gentzbittel L."/>
            <person name="Childs K.L."/>
            <person name="Yandell M."/>
            <person name="Gundlach H."/>
            <person name="Mayer K.F."/>
            <person name="Schwartz D.C."/>
            <person name="Town C.D."/>
        </authorList>
    </citation>
    <scope>GENOME REANNOTATION</scope>
    <source>
        <strain evidence="6 7">cv. Jemalong A17</strain>
    </source>
</reference>
<evidence type="ECO:0000313" key="6">
    <source>
        <dbReference type="EnsemblPlants" id="AES88439"/>
    </source>
</evidence>
<evidence type="ECO:0000256" key="2">
    <source>
        <dbReference type="SAM" id="SignalP"/>
    </source>
</evidence>
<reference evidence="6" key="4">
    <citation type="submission" date="2015-04" db="UniProtKB">
        <authorList>
            <consortium name="EnsemblPlants"/>
        </authorList>
    </citation>
    <scope>IDENTIFICATION</scope>
    <source>
        <strain evidence="6">cv. Jemalong A17</strain>
    </source>
</reference>
<dbReference type="KEGG" id="mtr:11425361"/>
<keyword evidence="2" id="KW-0732">Signal</keyword>
<dbReference type="HOGENOM" id="CLU_159568_0_0_1"/>
<accession>A0A0C3WWS1</accession>
<feature type="chain" id="PRO_5014572967" evidence="2">
    <location>
        <begin position="26"/>
        <end position="127"/>
    </location>
</feature>
<keyword evidence="1" id="KW-0472">Membrane</keyword>
<keyword evidence="7" id="KW-1185">Reference proteome</keyword>
<dbReference type="Proteomes" id="UP000265566">
    <property type="component" value="Chromosome 4"/>
</dbReference>
<dbReference type="OrthoDB" id="1870516at2759"/>
<evidence type="ECO:0000313" key="7">
    <source>
        <dbReference type="Proteomes" id="UP000002051"/>
    </source>
</evidence>
<evidence type="ECO:0000313" key="4">
    <source>
        <dbReference type="EMBL" id="AFK42668.1"/>
    </source>
</evidence>
<reference evidence="5" key="6">
    <citation type="journal article" date="2018" name="Nat. Plants">
        <title>Whole-genome landscape of Medicago truncatula symbiotic genes.</title>
        <authorList>
            <person name="Pecrix Y."/>
            <person name="Gamas P."/>
            <person name="Carrere S."/>
        </authorList>
    </citation>
    <scope>NUCLEOTIDE SEQUENCE</scope>
    <source>
        <tissue evidence="5">Leaves</tissue>
    </source>
</reference>
<accession>G7JKX9</accession>
<dbReference type="EMBL" id="CM001220">
    <property type="protein sequence ID" value="AES88439.2"/>
    <property type="molecule type" value="Genomic_DNA"/>
</dbReference>
<reference evidence="3 7" key="1">
    <citation type="journal article" date="2011" name="Nature">
        <title>The Medicago genome provides insight into the evolution of rhizobial symbioses.</title>
        <authorList>
            <person name="Young N.D."/>
            <person name="Debelle F."/>
            <person name="Oldroyd G.E."/>
            <person name="Geurts R."/>
            <person name="Cannon S.B."/>
            <person name="Udvardi M.K."/>
            <person name="Benedito V.A."/>
            <person name="Mayer K.F."/>
            <person name="Gouzy J."/>
            <person name="Schoof H."/>
            <person name="Van de Peer Y."/>
            <person name="Proost S."/>
            <person name="Cook D.R."/>
            <person name="Meyers B.C."/>
            <person name="Spannagl M."/>
            <person name="Cheung F."/>
            <person name="De Mita S."/>
            <person name="Krishnakumar V."/>
            <person name="Gundlach H."/>
            <person name="Zhou S."/>
            <person name="Mudge J."/>
            <person name="Bharti A.K."/>
            <person name="Murray J.D."/>
            <person name="Naoumkina M.A."/>
            <person name="Rosen B."/>
            <person name="Silverstein K.A."/>
            <person name="Tang H."/>
            <person name="Rombauts S."/>
            <person name="Zhao P.X."/>
            <person name="Zhou P."/>
            <person name="Barbe V."/>
            <person name="Bardou P."/>
            <person name="Bechner M."/>
            <person name="Bellec A."/>
            <person name="Berger A."/>
            <person name="Berges H."/>
            <person name="Bidwell S."/>
            <person name="Bisseling T."/>
            <person name="Choisne N."/>
            <person name="Couloux A."/>
            <person name="Denny R."/>
            <person name="Deshpande S."/>
            <person name="Dai X."/>
            <person name="Doyle J.J."/>
            <person name="Dudez A.M."/>
            <person name="Farmer A.D."/>
            <person name="Fouteau S."/>
            <person name="Franken C."/>
            <person name="Gibelin C."/>
            <person name="Gish J."/>
            <person name="Goldstein S."/>
            <person name="Gonzalez A.J."/>
            <person name="Green P.J."/>
            <person name="Hallab A."/>
            <person name="Hartog M."/>
            <person name="Hua A."/>
            <person name="Humphray S.J."/>
            <person name="Jeong D.H."/>
            <person name="Jing Y."/>
            <person name="Jocker A."/>
            <person name="Kenton S.M."/>
            <person name="Kim D.J."/>
            <person name="Klee K."/>
            <person name="Lai H."/>
            <person name="Lang C."/>
            <person name="Lin S."/>
            <person name="Macmil S.L."/>
            <person name="Magdelenat G."/>
            <person name="Matthews L."/>
            <person name="McCorrison J."/>
            <person name="Monaghan E.L."/>
            <person name="Mun J.H."/>
            <person name="Najar F.Z."/>
            <person name="Nicholson C."/>
            <person name="Noirot C."/>
            <person name="O'Bleness M."/>
            <person name="Paule C.R."/>
            <person name="Poulain J."/>
            <person name="Prion F."/>
            <person name="Qin B."/>
            <person name="Qu C."/>
            <person name="Retzel E.F."/>
            <person name="Riddle C."/>
            <person name="Sallet E."/>
            <person name="Samain S."/>
            <person name="Samson N."/>
            <person name="Sanders I."/>
            <person name="Saurat O."/>
            <person name="Scarpelli C."/>
            <person name="Schiex T."/>
            <person name="Segurens B."/>
            <person name="Severin A.J."/>
            <person name="Sherrier D.J."/>
            <person name="Shi R."/>
            <person name="Sims S."/>
            <person name="Singer S.R."/>
            <person name="Sinharoy S."/>
            <person name="Sterck L."/>
            <person name="Viollet A."/>
            <person name="Wang B.B."/>
            <person name="Wang K."/>
            <person name="Wang M."/>
            <person name="Wang X."/>
            <person name="Warfsmann J."/>
            <person name="Weissenbach J."/>
            <person name="White D.D."/>
            <person name="White J.D."/>
            <person name="Wiley G.B."/>
            <person name="Wincker P."/>
            <person name="Xing Y."/>
            <person name="Yang L."/>
            <person name="Yao Z."/>
            <person name="Ying F."/>
            <person name="Zhai J."/>
            <person name="Zhou L."/>
            <person name="Zuber A."/>
            <person name="Denarie J."/>
            <person name="Dixon R.A."/>
            <person name="May G.D."/>
            <person name="Schwartz D.C."/>
            <person name="Rogers J."/>
            <person name="Quetier F."/>
            <person name="Town C.D."/>
            <person name="Roe B.A."/>
        </authorList>
    </citation>
    <scope>NUCLEOTIDE SEQUENCE [LARGE SCALE GENOMIC DNA]</scope>
    <source>
        <strain evidence="3">A17</strain>
        <strain evidence="6 7">cv. Jemalong A17</strain>
    </source>
</reference>
<evidence type="ECO:0000313" key="5">
    <source>
        <dbReference type="EMBL" id="RHN60553.1"/>
    </source>
</evidence>
<reference evidence="4" key="2">
    <citation type="submission" date="2012-05" db="EMBL/GenBank/DDBJ databases">
        <authorList>
            <person name="Krishnakumar V."/>
            <person name="Cheung F."/>
            <person name="Xiao Y."/>
            <person name="Chan A."/>
            <person name="Moskal W.A."/>
            <person name="Town C.D."/>
        </authorList>
    </citation>
    <scope>NUCLEOTIDE SEQUENCE</scope>
</reference>
<dbReference type="PaxDb" id="3880-AES88439"/>
<dbReference type="Proteomes" id="UP000002051">
    <property type="component" value="Chromosome 4"/>
</dbReference>
<dbReference type="EMBL" id="BT142874">
    <property type="protein sequence ID" value="AFK42668.1"/>
    <property type="molecule type" value="mRNA"/>
</dbReference>
<reference evidence="8" key="5">
    <citation type="journal article" date="2018" name="Nat. Plants">
        <title>Whole-genome landscape of Medicago truncatula symbiotic genes.</title>
        <authorList>
            <person name="Pecrix Y."/>
            <person name="Staton S.E."/>
            <person name="Sallet E."/>
            <person name="Lelandais-Briere C."/>
            <person name="Moreau S."/>
            <person name="Carrere S."/>
            <person name="Blein T."/>
            <person name="Jardinaud M.F."/>
            <person name="Latrasse D."/>
            <person name="Zouine M."/>
            <person name="Zahm M."/>
            <person name="Kreplak J."/>
            <person name="Mayjonade B."/>
            <person name="Satge C."/>
            <person name="Perez M."/>
            <person name="Cauet S."/>
            <person name="Marande W."/>
            <person name="Chantry-Darmon C."/>
            <person name="Lopez-Roques C."/>
            <person name="Bouchez O."/>
            <person name="Berard A."/>
            <person name="Debelle F."/>
            <person name="Munos S."/>
            <person name="Bendahmane A."/>
            <person name="Berges H."/>
            <person name="Niebel A."/>
            <person name="Buitink J."/>
            <person name="Frugier F."/>
            <person name="Benhamed M."/>
            <person name="Crespi M."/>
            <person name="Gouzy J."/>
            <person name="Gamas P."/>
        </authorList>
    </citation>
    <scope>NUCLEOTIDE SEQUENCE [LARGE SCALE GENOMIC DNA]</scope>
    <source>
        <strain evidence="8">cv. Jemalong A17</strain>
    </source>
</reference>
<feature type="signal peptide" evidence="2">
    <location>
        <begin position="1"/>
        <end position="25"/>
    </location>
</feature>
<keyword evidence="1" id="KW-1133">Transmembrane helix</keyword>
<evidence type="ECO:0000256" key="1">
    <source>
        <dbReference type="SAM" id="Phobius"/>
    </source>
</evidence>
<dbReference type="EnsemblPlants" id="AES88439">
    <property type="protein sequence ID" value="AES88439"/>
    <property type="gene ID" value="MTR_4g055130"/>
</dbReference>
<sequence>MNMKPLKKLHLIQFLLLFNLILGSSTPHHNHTNNCENIKTQPPFLTSNSSISSQLRITVNVPTHAPEFCKGCENPNGNCNAGLKCLCHPKECKDKVISKVGSINSTGSLFFSLLSFICTVAFLIMYV</sequence>
<evidence type="ECO:0000313" key="8">
    <source>
        <dbReference type="Proteomes" id="UP000265566"/>
    </source>
</evidence>
<gene>
    <name evidence="6" type="primary">11425361</name>
    <name evidence="3" type="ordered locus">MTR_4g055130</name>
    <name evidence="5" type="ORF">MtrunA17_Chr4g0027061</name>
</gene>